<organism evidence="3">
    <name type="scientific">Enterobius vermicularis</name>
    <name type="common">Human pinworm</name>
    <dbReference type="NCBI Taxonomy" id="51028"/>
    <lineage>
        <taxon>Eukaryota</taxon>
        <taxon>Metazoa</taxon>
        <taxon>Ecdysozoa</taxon>
        <taxon>Nematoda</taxon>
        <taxon>Chromadorea</taxon>
        <taxon>Rhabditida</taxon>
        <taxon>Spirurina</taxon>
        <taxon>Oxyuridomorpha</taxon>
        <taxon>Oxyuroidea</taxon>
        <taxon>Oxyuridae</taxon>
        <taxon>Enterobius</taxon>
    </lineage>
</organism>
<dbReference type="WBParaSite" id="EVEC_0000717801-mRNA-1">
    <property type="protein sequence ID" value="EVEC_0000717801-mRNA-1"/>
    <property type="gene ID" value="EVEC_0000717801"/>
</dbReference>
<dbReference type="Proteomes" id="UP000274131">
    <property type="component" value="Unassembled WGS sequence"/>
</dbReference>
<reference evidence="1 2" key="2">
    <citation type="submission" date="2018-10" db="EMBL/GenBank/DDBJ databases">
        <authorList>
            <consortium name="Pathogen Informatics"/>
        </authorList>
    </citation>
    <scope>NUCLEOTIDE SEQUENCE [LARGE SCALE GENOMIC DNA]</scope>
</reference>
<evidence type="ECO:0000313" key="2">
    <source>
        <dbReference type="Proteomes" id="UP000274131"/>
    </source>
</evidence>
<proteinExistence type="predicted"/>
<gene>
    <name evidence="1" type="ORF">EVEC_LOCUS6699</name>
</gene>
<dbReference type="OrthoDB" id="5804999at2759"/>
<sequence>MDILTKIQERWTTQSNKQKTIRFEKDPEWQPDDRVVLFQHFFKGNRTWVLTDFDRHILAYWKPNGSSIIFGDRFIQEKLEEGYTLCTYCGMLEQHLQQFREYEKKKFCSEECLRSFLNAEKTAE</sequence>
<evidence type="ECO:0000313" key="1">
    <source>
        <dbReference type="EMBL" id="VDD91948.1"/>
    </source>
</evidence>
<keyword evidence="2" id="KW-1185">Reference proteome</keyword>
<evidence type="ECO:0000313" key="3">
    <source>
        <dbReference type="WBParaSite" id="EVEC_0000717801-mRNA-1"/>
    </source>
</evidence>
<protein>
    <submittedName>
        <fullName evidence="3">Zf-trcl domain-containing protein</fullName>
    </submittedName>
</protein>
<dbReference type="AlphaFoldDB" id="A0A0N4V9Q7"/>
<name>A0A0N4V9Q7_ENTVE</name>
<reference evidence="3" key="1">
    <citation type="submission" date="2017-02" db="UniProtKB">
        <authorList>
            <consortium name="WormBaseParasite"/>
        </authorList>
    </citation>
    <scope>IDENTIFICATION</scope>
</reference>
<accession>A0A0N4V9Q7</accession>
<dbReference type="EMBL" id="UXUI01008614">
    <property type="protein sequence ID" value="VDD91948.1"/>
    <property type="molecule type" value="Genomic_DNA"/>
</dbReference>